<dbReference type="Proteomes" id="UP000093514">
    <property type="component" value="Unassembled WGS sequence"/>
</dbReference>
<gene>
    <name evidence="7" type="ORF">U472_02460</name>
</gene>
<evidence type="ECO:0000313" key="7">
    <source>
        <dbReference type="EMBL" id="OCL28080.1"/>
    </source>
</evidence>
<comment type="caution">
    <text evidence="7">The sequence shown here is derived from an EMBL/GenBank/DDBJ whole genome shotgun (WGS) entry which is preliminary data.</text>
</comment>
<dbReference type="PANTHER" id="PTHR40060">
    <property type="entry name" value="UPF0316 PROTEIN YEBE"/>
    <property type="match status" value="1"/>
</dbReference>
<dbReference type="Pfam" id="PF18955">
    <property type="entry name" value="DUF5698"/>
    <property type="match status" value="1"/>
</dbReference>
<organism evidence="7 8">
    <name type="scientific">Orenia metallireducens</name>
    <dbReference type="NCBI Taxonomy" id="1413210"/>
    <lineage>
        <taxon>Bacteria</taxon>
        <taxon>Bacillati</taxon>
        <taxon>Bacillota</taxon>
        <taxon>Clostridia</taxon>
        <taxon>Halanaerobiales</taxon>
        <taxon>Halobacteroidaceae</taxon>
        <taxon>Orenia</taxon>
    </lineage>
</organism>
<evidence type="ECO:0000256" key="3">
    <source>
        <dbReference type="ARBA" id="ARBA00022989"/>
    </source>
</evidence>
<evidence type="ECO:0000259" key="6">
    <source>
        <dbReference type="Pfam" id="PF18955"/>
    </source>
</evidence>
<dbReference type="OrthoDB" id="48231at2"/>
<accession>A0A1C0ACH1</accession>
<reference evidence="8" key="1">
    <citation type="submission" date="2016-07" db="EMBL/GenBank/DDBJ databases">
        <authorList>
            <person name="Florea S."/>
            <person name="Webb J.S."/>
            <person name="Jaromczyk J."/>
            <person name="Schardl C.L."/>
        </authorList>
    </citation>
    <scope>NUCLEOTIDE SEQUENCE [LARGE SCALE GENOMIC DNA]</scope>
    <source>
        <strain evidence="8">Z6</strain>
    </source>
</reference>
<keyword evidence="1" id="KW-1003">Cell membrane</keyword>
<dbReference type="InterPro" id="IPR022930">
    <property type="entry name" value="UPF0316"/>
</dbReference>
<feature type="transmembrane region" description="Helical" evidence="5">
    <location>
        <begin position="56"/>
        <end position="76"/>
    </location>
</feature>
<name>A0A1C0ACH1_9FIRM</name>
<evidence type="ECO:0000256" key="5">
    <source>
        <dbReference type="SAM" id="Phobius"/>
    </source>
</evidence>
<dbReference type="PANTHER" id="PTHR40060:SF1">
    <property type="entry name" value="UPF0316 PROTEIN YEBE"/>
    <property type="match status" value="1"/>
</dbReference>
<reference evidence="7 8" key="2">
    <citation type="submission" date="2016-08" db="EMBL/GenBank/DDBJ databases">
        <title>Orenia metallireducens sp. nov. strain Z6, a Novel Metal-reducing Firmicute from the Deep Subsurface.</title>
        <authorList>
            <person name="Maxim B.I."/>
            <person name="Kenneth K."/>
            <person name="Flynn T.M."/>
            <person name="Oloughlin E.J."/>
            <person name="Locke R.A."/>
            <person name="Weber J.R."/>
            <person name="Egan S.M."/>
            <person name="Mackie R.I."/>
            <person name="Cann I.K."/>
        </authorList>
    </citation>
    <scope>NUCLEOTIDE SEQUENCE [LARGE SCALE GENOMIC DNA]</scope>
    <source>
        <strain evidence="7 8">Z6</strain>
    </source>
</reference>
<feature type="transmembrane region" description="Helical" evidence="5">
    <location>
        <begin position="29"/>
        <end position="50"/>
    </location>
</feature>
<evidence type="ECO:0000313" key="8">
    <source>
        <dbReference type="Proteomes" id="UP000093514"/>
    </source>
</evidence>
<keyword evidence="4 5" id="KW-0472">Membrane</keyword>
<dbReference type="EMBL" id="LWDV01000006">
    <property type="protein sequence ID" value="OCL28080.1"/>
    <property type="molecule type" value="Genomic_DNA"/>
</dbReference>
<dbReference type="InterPro" id="IPR044035">
    <property type="entry name" value="DUF5698"/>
</dbReference>
<sequence>MDSGNFLARAFDIALGTLRVQIVVSRRKYLAAFIGFFEILIYILIVSKVLQDIGHFINIIAYAGRFSCGTIIGLTIEER</sequence>
<dbReference type="AlphaFoldDB" id="A0A1C0ACH1"/>
<keyword evidence="8" id="KW-1185">Reference proteome</keyword>
<evidence type="ECO:0000256" key="4">
    <source>
        <dbReference type="ARBA" id="ARBA00023136"/>
    </source>
</evidence>
<feature type="domain" description="DUF5698" evidence="6">
    <location>
        <begin position="17"/>
        <end position="73"/>
    </location>
</feature>
<protein>
    <recommendedName>
        <fullName evidence="6">DUF5698 domain-containing protein</fullName>
    </recommendedName>
</protein>
<evidence type="ECO:0000256" key="1">
    <source>
        <dbReference type="ARBA" id="ARBA00022475"/>
    </source>
</evidence>
<dbReference type="RefSeq" id="WP_068715168.1">
    <property type="nucleotide sequence ID" value="NZ_LWDV01000006.1"/>
</dbReference>
<evidence type="ECO:0000256" key="2">
    <source>
        <dbReference type="ARBA" id="ARBA00022692"/>
    </source>
</evidence>
<keyword evidence="2 5" id="KW-0812">Transmembrane</keyword>
<keyword evidence="3 5" id="KW-1133">Transmembrane helix</keyword>
<proteinExistence type="predicted"/>